<evidence type="ECO:0000313" key="3">
    <source>
        <dbReference type="Proteomes" id="UP000316008"/>
    </source>
</evidence>
<dbReference type="OrthoDB" id="1046030at2"/>
<reference evidence="2 3" key="1">
    <citation type="submission" date="2019-07" db="EMBL/GenBank/DDBJ databases">
        <authorList>
            <person name="Huq M.A."/>
        </authorList>
    </citation>
    <scope>NUCLEOTIDE SEQUENCE [LARGE SCALE GENOMIC DNA]</scope>
    <source>
        <strain evidence="2 3">MAH-3</strain>
    </source>
</reference>
<organism evidence="2 3">
    <name type="scientific">Fluviicola chungangensis</name>
    <dbReference type="NCBI Taxonomy" id="2597671"/>
    <lineage>
        <taxon>Bacteria</taxon>
        <taxon>Pseudomonadati</taxon>
        <taxon>Bacteroidota</taxon>
        <taxon>Flavobacteriia</taxon>
        <taxon>Flavobacteriales</taxon>
        <taxon>Crocinitomicaceae</taxon>
        <taxon>Fluviicola</taxon>
    </lineage>
</organism>
<name>A0A556MR21_9FLAO</name>
<keyword evidence="1" id="KW-0812">Transmembrane</keyword>
<accession>A0A556MR21</accession>
<evidence type="ECO:0000313" key="2">
    <source>
        <dbReference type="EMBL" id="TSJ42394.1"/>
    </source>
</evidence>
<comment type="caution">
    <text evidence="2">The sequence shown here is derived from an EMBL/GenBank/DDBJ whole genome shotgun (WGS) entry which is preliminary data.</text>
</comment>
<dbReference type="EMBL" id="VLPL01000005">
    <property type="protein sequence ID" value="TSJ42394.1"/>
    <property type="molecule type" value="Genomic_DNA"/>
</dbReference>
<evidence type="ECO:0000256" key="1">
    <source>
        <dbReference type="SAM" id="Phobius"/>
    </source>
</evidence>
<sequence>MLSPAIITSNQIELSNFKLNKTGYTITLALMYLTILLPIIISTVILSTGGKPSFGLFISWAVFGFIAYFFYRLATWNKCGKELFILEGDKLIYKPEAKNISYKHWEFKLDNLVVSIADSTDQIEYEGTNQQIAWLKFTDGTQHIQTNIKTPRSVVVELIRIFETWGIKNDLLLNEIKN</sequence>
<keyword evidence="1" id="KW-1133">Transmembrane helix</keyword>
<keyword evidence="3" id="KW-1185">Reference proteome</keyword>
<protein>
    <submittedName>
        <fullName evidence="2">Uncharacterized protein</fullName>
    </submittedName>
</protein>
<feature type="transmembrane region" description="Helical" evidence="1">
    <location>
        <begin position="53"/>
        <end position="71"/>
    </location>
</feature>
<feature type="transmembrane region" description="Helical" evidence="1">
    <location>
        <begin position="24"/>
        <end position="47"/>
    </location>
</feature>
<dbReference type="AlphaFoldDB" id="A0A556MR21"/>
<dbReference type="RefSeq" id="WP_144333349.1">
    <property type="nucleotide sequence ID" value="NZ_VLPL01000005.1"/>
</dbReference>
<keyword evidence="1" id="KW-0472">Membrane</keyword>
<dbReference type="Proteomes" id="UP000316008">
    <property type="component" value="Unassembled WGS sequence"/>
</dbReference>
<gene>
    <name evidence="2" type="ORF">FO442_11545</name>
</gene>
<proteinExistence type="predicted"/>